<proteinExistence type="predicted"/>
<dbReference type="Pfam" id="PF00583">
    <property type="entry name" value="Acetyltransf_1"/>
    <property type="match status" value="1"/>
</dbReference>
<dbReference type="STRING" id="161355.PS9374_04882"/>
<dbReference type="AlphaFoldDB" id="A0A171DK58"/>
<dbReference type="InterPro" id="IPR000182">
    <property type="entry name" value="GNAT_dom"/>
</dbReference>
<dbReference type="EMBL" id="BDCX01000012">
    <property type="protein sequence ID" value="GAT69209.1"/>
    <property type="molecule type" value="Genomic_DNA"/>
</dbReference>
<dbReference type="GO" id="GO:0016747">
    <property type="term" value="F:acyltransferase activity, transferring groups other than amino-acyl groups"/>
    <property type="evidence" value="ECO:0007669"/>
    <property type="project" value="InterPro"/>
</dbReference>
<dbReference type="Proteomes" id="UP000077701">
    <property type="component" value="Unassembled WGS sequence"/>
</dbReference>
<feature type="domain" description="N-acetyltransferase" evidence="2">
    <location>
        <begin position="84"/>
        <end position="235"/>
    </location>
</feature>
<comment type="caution">
    <text evidence="3">The sequence shown here is derived from an EMBL/GenBank/DDBJ whole genome shotgun (WGS) entry which is preliminary data.</text>
</comment>
<evidence type="ECO:0000256" key="1">
    <source>
        <dbReference type="SAM" id="MobiDB-lite"/>
    </source>
</evidence>
<feature type="region of interest" description="Disordered" evidence="1">
    <location>
        <begin position="1"/>
        <end position="47"/>
    </location>
</feature>
<reference evidence="3 4" key="1">
    <citation type="journal article" date="2016" name="Genome Announc.">
        <title>Draft Genome Sequence of Planomonospora sphaerica JCM9374, a Rare Actinomycete.</title>
        <authorList>
            <person name="Dohra H."/>
            <person name="Suzuki T."/>
            <person name="Inoue Y."/>
            <person name="Kodani S."/>
        </authorList>
    </citation>
    <scope>NUCLEOTIDE SEQUENCE [LARGE SCALE GENOMIC DNA]</scope>
    <source>
        <strain evidence="3 4">JCM 9374</strain>
    </source>
</reference>
<evidence type="ECO:0000259" key="2">
    <source>
        <dbReference type="PROSITE" id="PS51186"/>
    </source>
</evidence>
<dbReference type="SUPFAM" id="SSF55729">
    <property type="entry name" value="Acyl-CoA N-acyltransferases (Nat)"/>
    <property type="match status" value="1"/>
</dbReference>
<gene>
    <name evidence="3" type="ORF">PS9374_04882</name>
</gene>
<protein>
    <submittedName>
        <fullName evidence="3">N-acetyltransferase GCN5</fullName>
    </submittedName>
</protein>
<name>A0A171DK58_9ACTN</name>
<dbReference type="PROSITE" id="PS51186">
    <property type="entry name" value="GNAT"/>
    <property type="match status" value="1"/>
</dbReference>
<evidence type="ECO:0000313" key="3">
    <source>
        <dbReference type="EMBL" id="GAT69209.1"/>
    </source>
</evidence>
<keyword evidence="4" id="KW-1185">Reference proteome</keyword>
<feature type="compositionally biased region" description="Low complexity" evidence="1">
    <location>
        <begin position="14"/>
        <end position="33"/>
    </location>
</feature>
<dbReference type="InterPro" id="IPR016181">
    <property type="entry name" value="Acyl_CoA_acyltransferase"/>
</dbReference>
<reference evidence="4" key="2">
    <citation type="submission" date="2016-04" db="EMBL/GenBank/DDBJ databases">
        <title>Planomonospora sphaerica JCM9374 whole genome shotgun sequence.</title>
        <authorList>
            <person name="Suzuki T."/>
            <person name="Dohra H."/>
            <person name="Kodani S."/>
        </authorList>
    </citation>
    <scope>NUCLEOTIDE SEQUENCE [LARGE SCALE GENOMIC DNA]</scope>
    <source>
        <strain evidence="4">JCM 9374</strain>
    </source>
</reference>
<dbReference type="Gene3D" id="3.40.630.30">
    <property type="match status" value="1"/>
</dbReference>
<keyword evidence="3" id="KW-0808">Transferase</keyword>
<feature type="compositionally biased region" description="Gly residues" evidence="1">
    <location>
        <begin position="34"/>
        <end position="43"/>
    </location>
</feature>
<evidence type="ECO:0000313" key="4">
    <source>
        <dbReference type="Proteomes" id="UP000077701"/>
    </source>
</evidence>
<organism evidence="3 4">
    <name type="scientific">Planomonospora sphaerica</name>
    <dbReference type="NCBI Taxonomy" id="161355"/>
    <lineage>
        <taxon>Bacteria</taxon>
        <taxon>Bacillati</taxon>
        <taxon>Actinomycetota</taxon>
        <taxon>Actinomycetes</taxon>
        <taxon>Streptosporangiales</taxon>
        <taxon>Streptosporangiaceae</taxon>
        <taxon>Planomonospora</taxon>
    </lineage>
</organism>
<accession>A0A171DK58</accession>
<sequence>MIRTQLVRPRRDPVPAVRPAVQAAAQPVVQREGAGSGGPGSGASGAAAGIRWPGVGVEVRWPGAGVEVRWPGAGAEVRAPGTEVGIRPARVDDEERIRRFLSGLSLHTQTLRFFTGLGRPAASLVRALLAVDERRDVLLAVHRDDVVGHAMSFGDGAAAVEIAVVVADDWQGLGLGSRLVRGLLHRAEAKGARTVGMDVMGENRRVLAMIGREWPDAVMRASSGTVEVTVALRREADRSPSVLEPVS</sequence>